<dbReference type="InterPro" id="IPR043132">
    <property type="entry name" value="BCAT-like_C"/>
</dbReference>
<sequence length="360" mass="40350">MTDLVKLEQRQSLKEKPDQSSLTFGEVFTDYMLSFEYTEGQGWHDLKIVPYAPIEISPAAQSVHYGQSVFEGLKAYKHNGEVVLFRPEENFKRINVSLERLKMPRIDEDLLLEGLKQLVDVDRDWVPEGEGQSLYIRPVVFATEGILGVAPSKNYRLLIILSPSGSYYGGDSLRPTKIYVEDEYVRAVRGGVGFAKVAGNYAASLLAQANANALGFDQVLWLDGVEQKYIEEVGSMNIFFVINGKVVTPSLNGSILPGITRKTVLALAETLGYEVEERRVSIDELFEHYEKGELEEVFGTGTAAVISPVGELQFKDQKMVINNNETGKVTQALYDNYTGIQSGKLDDPHNWRLVVPHYER</sequence>
<keyword evidence="9 18" id="KW-0808">Transferase</keyword>
<dbReference type="UniPathway" id="UPA00048">
    <property type="reaction ID" value="UER00073"/>
</dbReference>
<evidence type="ECO:0000256" key="4">
    <source>
        <dbReference type="ARBA" id="ARBA00004931"/>
    </source>
</evidence>
<dbReference type="Proteomes" id="UP000032366">
    <property type="component" value="Unassembled WGS sequence"/>
</dbReference>
<evidence type="ECO:0000256" key="13">
    <source>
        <dbReference type="ARBA" id="ARBA00048798"/>
    </source>
</evidence>
<dbReference type="PANTHER" id="PTHR11825">
    <property type="entry name" value="SUBGROUP IIII AMINOTRANSFERASE"/>
    <property type="match status" value="1"/>
</dbReference>
<comment type="catalytic activity">
    <reaction evidence="13 18">
        <text>L-isoleucine + 2-oxoglutarate = (S)-3-methyl-2-oxopentanoate + L-glutamate</text>
        <dbReference type="Rhea" id="RHEA:24801"/>
        <dbReference type="ChEBI" id="CHEBI:16810"/>
        <dbReference type="ChEBI" id="CHEBI:29985"/>
        <dbReference type="ChEBI" id="CHEBI:35146"/>
        <dbReference type="ChEBI" id="CHEBI:58045"/>
        <dbReference type="EC" id="2.6.1.42"/>
    </reaction>
</comment>
<evidence type="ECO:0000256" key="17">
    <source>
        <dbReference type="RuleBase" id="RU004516"/>
    </source>
</evidence>
<keyword evidence="11 18" id="KW-0100">Branched-chain amino acid biosynthesis</keyword>
<dbReference type="STRING" id="569857.TP70_03150"/>
<reference evidence="20 22" key="1">
    <citation type="submission" date="2015-01" db="EMBL/GenBank/DDBJ databases">
        <authorList>
            <person name="Guo J."/>
        </authorList>
    </citation>
    <scope>NUCLEOTIDE SEQUENCE [LARGE SCALE GENOMIC DNA]</scope>
    <source>
        <strain evidence="20 22">DSM 22147</strain>
    </source>
</reference>
<dbReference type="InterPro" id="IPR043131">
    <property type="entry name" value="BCAT-like_N"/>
</dbReference>
<dbReference type="Pfam" id="PF01063">
    <property type="entry name" value="Aminotran_4"/>
    <property type="match status" value="1"/>
</dbReference>
<comment type="pathway">
    <text evidence="3 19">Amino-acid biosynthesis; L-isoleucine biosynthesis; L-isoleucine from 2-oxobutanoate: step 4/4.</text>
</comment>
<protein>
    <recommendedName>
        <fullName evidence="18">Branched-chain-amino-acid aminotransferase</fullName>
        <ecNumber evidence="18">2.6.1.42</ecNumber>
    </recommendedName>
</protein>
<evidence type="ECO:0000256" key="3">
    <source>
        <dbReference type="ARBA" id="ARBA00004824"/>
    </source>
</evidence>
<dbReference type="AlphaFoldDB" id="A0A0D6XST1"/>
<comment type="function">
    <text evidence="2">Acts on leucine, isoleucine and valine.</text>
</comment>
<evidence type="ECO:0000256" key="18">
    <source>
        <dbReference type="RuleBase" id="RU004517"/>
    </source>
</evidence>
<comment type="catalytic activity">
    <reaction evidence="14 18">
        <text>L-leucine + 2-oxoglutarate = 4-methyl-2-oxopentanoate + L-glutamate</text>
        <dbReference type="Rhea" id="RHEA:18321"/>
        <dbReference type="ChEBI" id="CHEBI:16810"/>
        <dbReference type="ChEBI" id="CHEBI:17865"/>
        <dbReference type="ChEBI" id="CHEBI:29985"/>
        <dbReference type="ChEBI" id="CHEBI:57427"/>
        <dbReference type="EC" id="2.6.1.42"/>
    </reaction>
</comment>
<comment type="similarity">
    <text evidence="6 16">Belongs to the class-IV pyridoxal-phosphate-dependent aminotransferase family.</text>
</comment>
<dbReference type="InterPro" id="IPR001544">
    <property type="entry name" value="Aminotrans_IV"/>
</dbReference>
<keyword evidence="7 18" id="KW-0032">Aminotransferase</keyword>
<evidence type="ECO:0000256" key="12">
    <source>
        <dbReference type="ARBA" id="ARBA00048212"/>
    </source>
</evidence>
<evidence type="ECO:0000256" key="19">
    <source>
        <dbReference type="RuleBase" id="RU004519"/>
    </source>
</evidence>
<evidence type="ECO:0000256" key="9">
    <source>
        <dbReference type="ARBA" id="ARBA00022679"/>
    </source>
</evidence>
<dbReference type="EC" id="2.6.1.42" evidence="18"/>
<dbReference type="SUPFAM" id="SSF56752">
    <property type="entry name" value="D-aminoacid aminotransferase-like PLP-dependent enzymes"/>
    <property type="match status" value="1"/>
</dbReference>
<evidence type="ECO:0000256" key="5">
    <source>
        <dbReference type="ARBA" id="ARBA00005072"/>
    </source>
</evidence>
<keyword evidence="22" id="KW-1185">Reference proteome</keyword>
<dbReference type="CDD" id="cd01557">
    <property type="entry name" value="BCAT_beta_family"/>
    <property type="match status" value="1"/>
</dbReference>
<keyword evidence="8 18" id="KW-0028">Amino-acid biosynthesis</keyword>
<dbReference type="Proteomes" id="UP000254100">
    <property type="component" value="Unassembled WGS sequence"/>
</dbReference>
<dbReference type="UniPathway" id="UPA00047">
    <property type="reaction ID" value="UER00058"/>
</dbReference>
<evidence type="ECO:0000256" key="10">
    <source>
        <dbReference type="ARBA" id="ARBA00022898"/>
    </source>
</evidence>
<comment type="pathway">
    <text evidence="4 19">Amino-acid biosynthesis; L-valine biosynthesis; L-valine from pyruvate: step 4/4.</text>
</comment>
<dbReference type="InterPro" id="IPR036038">
    <property type="entry name" value="Aminotransferase-like"/>
</dbReference>
<evidence type="ECO:0000256" key="7">
    <source>
        <dbReference type="ARBA" id="ARBA00022576"/>
    </source>
</evidence>
<dbReference type="PROSITE" id="PS00770">
    <property type="entry name" value="AA_TRANSFER_CLASS_4"/>
    <property type="match status" value="1"/>
</dbReference>
<dbReference type="GO" id="GO:0009097">
    <property type="term" value="P:isoleucine biosynthetic process"/>
    <property type="evidence" value="ECO:0007669"/>
    <property type="project" value="UniProtKB-UniPathway"/>
</dbReference>
<evidence type="ECO:0000256" key="15">
    <source>
        <dbReference type="PIRSR" id="PIRSR006468-1"/>
    </source>
</evidence>
<dbReference type="EMBL" id="JXWY01000019">
    <property type="protein sequence ID" value="KIX91306.1"/>
    <property type="molecule type" value="Genomic_DNA"/>
</dbReference>
<dbReference type="EMBL" id="UHDT01000001">
    <property type="protein sequence ID" value="SUM56640.1"/>
    <property type="molecule type" value="Genomic_DNA"/>
</dbReference>
<dbReference type="GO" id="GO:0004084">
    <property type="term" value="F:branched-chain-amino-acid transaminase activity"/>
    <property type="evidence" value="ECO:0007669"/>
    <property type="project" value="UniProtKB-EC"/>
</dbReference>
<evidence type="ECO:0000313" key="21">
    <source>
        <dbReference type="EMBL" id="SUM56640.1"/>
    </source>
</evidence>
<dbReference type="UniPathway" id="UPA00049">
    <property type="reaction ID" value="UER00062"/>
</dbReference>
<dbReference type="RefSeq" id="WP_044359264.1">
    <property type="nucleotide sequence ID" value="NZ_JXWY01000019.1"/>
</dbReference>
<evidence type="ECO:0000256" key="11">
    <source>
        <dbReference type="ARBA" id="ARBA00023304"/>
    </source>
</evidence>
<gene>
    <name evidence="21" type="primary">ilvE</name>
    <name evidence="21" type="ORF">NCTC13832_00296</name>
    <name evidence="20" type="ORF">TP70_03150</name>
</gene>
<dbReference type="OrthoDB" id="9804984at2"/>
<dbReference type="InterPro" id="IPR005786">
    <property type="entry name" value="B_amino_transII"/>
</dbReference>
<evidence type="ECO:0000256" key="16">
    <source>
        <dbReference type="RuleBase" id="RU004106"/>
    </source>
</evidence>
<dbReference type="PIRSF" id="PIRSF006468">
    <property type="entry name" value="BCAT1"/>
    <property type="match status" value="1"/>
</dbReference>
<dbReference type="Gene3D" id="3.30.470.10">
    <property type="match status" value="1"/>
</dbReference>
<evidence type="ECO:0000256" key="8">
    <source>
        <dbReference type="ARBA" id="ARBA00022605"/>
    </source>
</evidence>
<dbReference type="GO" id="GO:0009098">
    <property type="term" value="P:L-leucine biosynthetic process"/>
    <property type="evidence" value="ECO:0007669"/>
    <property type="project" value="UniProtKB-UniPathway"/>
</dbReference>
<dbReference type="GO" id="GO:0009099">
    <property type="term" value="P:L-valine biosynthetic process"/>
    <property type="evidence" value="ECO:0007669"/>
    <property type="project" value="UniProtKB-UniPathway"/>
</dbReference>
<dbReference type="NCBIfam" id="NF009897">
    <property type="entry name" value="PRK13357.1"/>
    <property type="match status" value="1"/>
</dbReference>
<comment type="catalytic activity">
    <reaction evidence="12 18">
        <text>L-valine + 2-oxoglutarate = 3-methyl-2-oxobutanoate + L-glutamate</text>
        <dbReference type="Rhea" id="RHEA:24813"/>
        <dbReference type="ChEBI" id="CHEBI:11851"/>
        <dbReference type="ChEBI" id="CHEBI:16810"/>
        <dbReference type="ChEBI" id="CHEBI:29985"/>
        <dbReference type="ChEBI" id="CHEBI:57762"/>
        <dbReference type="EC" id="2.6.1.42"/>
    </reaction>
</comment>
<accession>A0A0D6XST1</accession>
<comment type="cofactor">
    <cofactor evidence="1 17">
        <name>pyridoxal 5'-phosphate</name>
        <dbReference type="ChEBI" id="CHEBI:597326"/>
    </cofactor>
</comment>
<evidence type="ECO:0000313" key="22">
    <source>
        <dbReference type="Proteomes" id="UP000032366"/>
    </source>
</evidence>
<evidence type="ECO:0000256" key="14">
    <source>
        <dbReference type="ARBA" id="ARBA00049229"/>
    </source>
</evidence>
<comment type="pathway">
    <text evidence="5 19">Amino-acid biosynthesis; L-leucine biosynthesis; L-leucine from 3-methyl-2-oxobutanoate: step 4/4.</text>
</comment>
<dbReference type="InterPro" id="IPR018300">
    <property type="entry name" value="Aminotrans_IV_CS"/>
</dbReference>
<reference evidence="21 23" key="2">
    <citation type="submission" date="2018-06" db="EMBL/GenBank/DDBJ databases">
        <authorList>
            <consortium name="Pathogen Informatics"/>
            <person name="Doyle S."/>
        </authorList>
    </citation>
    <scope>NUCLEOTIDE SEQUENCE [LARGE SCALE GENOMIC DNA]</scope>
    <source>
        <strain evidence="21 23">NCTC13832</strain>
    </source>
</reference>
<evidence type="ECO:0000256" key="6">
    <source>
        <dbReference type="ARBA" id="ARBA00009320"/>
    </source>
</evidence>
<organism evidence="21 23">
    <name type="scientific">Staphylococcus microti</name>
    <dbReference type="NCBI Taxonomy" id="569857"/>
    <lineage>
        <taxon>Bacteria</taxon>
        <taxon>Bacillati</taxon>
        <taxon>Bacillota</taxon>
        <taxon>Bacilli</taxon>
        <taxon>Bacillales</taxon>
        <taxon>Staphylococcaceae</taxon>
        <taxon>Staphylococcus</taxon>
    </lineage>
</organism>
<evidence type="ECO:0000313" key="20">
    <source>
        <dbReference type="EMBL" id="KIX91306.1"/>
    </source>
</evidence>
<dbReference type="InterPro" id="IPR033939">
    <property type="entry name" value="BCAT_family"/>
</dbReference>
<evidence type="ECO:0000256" key="2">
    <source>
        <dbReference type="ARBA" id="ARBA00003109"/>
    </source>
</evidence>
<evidence type="ECO:0000256" key="1">
    <source>
        <dbReference type="ARBA" id="ARBA00001933"/>
    </source>
</evidence>
<proteinExistence type="inferred from homology"/>
<dbReference type="NCBIfam" id="TIGR01123">
    <property type="entry name" value="ilvE_II"/>
    <property type="match status" value="1"/>
</dbReference>
<dbReference type="PANTHER" id="PTHR11825:SF44">
    <property type="entry name" value="BRANCHED-CHAIN-AMINO-ACID AMINOTRANSFERASE"/>
    <property type="match status" value="1"/>
</dbReference>
<name>A0A0D6XST1_9STAP</name>
<keyword evidence="10 17" id="KW-0663">Pyridoxal phosphate</keyword>
<evidence type="ECO:0000313" key="23">
    <source>
        <dbReference type="Proteomes" id="UP000254100"/>
    </source>
</evidence>
<dbReference type="Gene3D" id="3.20.10.10">
    <property type="entry name" value="D-amino Acid Aminotransferase, subunit A, domain 2"/>
    <property type="match status" value="1"/>
</dbReference>
<feature type="modified residue" description="N6-(pyridoxal phosphate)lysine" evidence="15">
    <location>
        <position position="196"/>
    </location>
</feature>